<dbReference type="AlphaFoldDB" id="A0A512DKM8"/>
<dbReference type="Proteomes" id="UP000321523">
    <property type="component" value="Unassembled WGS sequence"/>
</dbReference>
<gene>
    <name evidence="1" type="ORF">SAE02_11660</name>
</gene>
<protein>
    <recommendedName>
        <fullName evidence="3">Threonine transporter</fullName>
    </recommendedName>
</protein>
<keyword evidence="2" id="KW-1185">Reference proteome</keyword>
<accession>A0A512DKM8</accession>
<dbReference type="Pfam" id="PF20288">
    <property type="entry name" value="MC2"/>
    <property type="match status" value="1"/>
</dbReference>
<reference evidence="1 2" key="1">
    <citation type="submission" date="2019-07" db="EMBL/GenBank/DDBJ databases">
        <title>Whole genome shotgun sequence of Skermanella aerolata NBRC 106429.</title>
        <authorList>
            <person name="Hosoyama A."/>
            <person name="Uohara A."/>
            <person name="Ohji S."/>
            <person name="Ichikawa N."/>
        </authorList>
    </citation>
    <scope>NUCLEOTIDE SEQUENCE [LARGE SCALE GENOMIC DNA]</scope>
    <source>
        <strain evidence="1 2">NBRC 106429</strain>
    </source>
</reference>
<comment type="caution">
    <text evidence="1">The sequence shown here is derived from an EMBL/GenBank/DDBJ whole genome shotgun (WGS) entry which is preliminary data.</text>
</comment>
<evidence type="ECO:0000313" key="1">
    <source>
        <dbReference type="EMBL" id="GEO37018.1"/>
    </source>
</evidence>
<dbReference type="RefSeq" id="WP_044425988.1">
    <property type="nucleotide sequence ID" value="NZ_BJYZ01000003.1"/>
</dbReference>
<evidence type="ECO:0000313" key="2">
    <source>
        <dbReference type="Proteomes" id="UP000321523"/>
    </source>
</evidence>
<name>A0A512DKM8_9PROT</name>
<dbReference type="EMBL" id="BJYZ01000003">
    <property type="protein sequence ID" value="GEO37018.1"/>
    <property type="molecule type" value="Genomic_DNA"/>
</dbReference>
<proteinExistence type="predicted"/>
<organism evidence="1 2">
    <name type="scientific">Skermanella aerolata</name>
    <dbReference type="NCBI Taxonomy" id="393310"/>
    <lineage>
        <taxon>Bacteria</taxon>
        <taxon>Pseudomonadati</taxon>
        <taxon>Pseudomonadota</taxon>
        <taxon>Alphaproteobacteria</taxon>
        <taxon>Rhodospirillales</taxon>
        <taxon>Azospirillaceae</taxon>
        <taxon>Skermanella</taxon>
    </lineage>
</organism>
<evidence type="ECO:0008006" key="3">
    <source>
        <dbReference type="Google" id="ProtNLM"/>
    </source>
</evidence>
<sequence>MIFTNTALFNGTIETGLRSLMILEAFYPKNLDLDSISLLDYFVVHTADLCGPESLHPTVSARVGEYRVRRKLIQEGLQMLIRISLVSVIEATDGIRFVSADDAPAFVKLLATDYNRNLSDRAIWLAQRAQRQGDSFFAEMRAYIDRWTLEFQADEGYASA</sequence>
<dbReference type="InterPro" id="IPR046904">
    <property type="entry name" value="ABC-3C_MC2"/>
</dbReference>